<dbReference type="AlphaFoldDB" id="A0A9J6RRQ7"/>
<evidence type="ECO:0000259" key="3">
    <source>
        <dbReference type="Pfam" id="PF00501"/>
    </source>
</evidence>
<dbReference type="PANTHER" id="PTHR22754">
    <property type="entry name" value="DISCO-INTERACTING PROTEIN 2 DIP2 -RELATED"/>
    <property type="match status" value="1"/>
</dbReference>
<protein>
    <submittedName>
        <fullName evidence="4">AMP-binding protein</fullName>
    </submittedName>
</protein>
<dbReference type="Gene3D" id="3.40.50.12780">
    <property type="entry name" value="N-terminal domain of ligase-like"/>
    <property type="match status" value="1"/>
</dbReference>
<evidence type="ECO:0000256" key="2">
    <source>
        <dbReference type="SAM" id="Phobius"/>
    </source>
</evidence>
<keyword evidence="5" id="KW-1185">Reference proteome</keyword>
<comment type="caution">
    <text evidence="4">The sequence shown here is derived from an EMBL/GenBank/DDBJ whole genome shotgun (WGS) entry which is preliminary data.</text>
</comment>
<dbReference type="SUPFAM" id="SSF56801">
    <property type="entry name" value="Acetyl-CoA synthetase-like"/>
    <property type="match status" value="1"/>
</dbReference>
<evidence type="ECO:0000313" key="5">
    <source>
        <dbReference type="Proteomes" id="UP001069090"/>
    </source>
</evidence>
<sequence length="443" mass="49603">MDYVHNRNRIAFLQYTSGSTGSPKGVCVTHGNLLANEGMLTRMWNLSRDTVYVTWLPLFHDMGLIGVLLQVLYIGGHCVMMPSAAFAMQPVRWLKAIEKYRANISGGPNFAFKWLCSDRVFNSIKKLDLSSLITIYCGSEPISMQTAESFRAAYRQYGLSSSAFFPCYGMAEATLCVSGGPISREPVYRQMDIFSEKCLTSDAEVVEKDRPIRTVVGCGAPVEQDVRIVNPVTFKEVTEGETGEIWVNGPNIAPGYWGREDINKEVFGAQIVGSPGKKYLRTGDLAFVKSGEIFVNGRIKELIICNGQNYYPQDIEQSASNSHEATEGMPAAAFLENDMDTDTLVIVQEIDRKYNHSISEQFVEEVKRKMVTSVYRDYALPIKGVFLVRKNTIPRTTSGKICRLSCRIMLANEEFRVEGCTMINTKKSIQALEGEKRYDNESC</sequence>
<keyword evidence="2" id="KW-0812">Transmembrane</keyword>
<reference evidence="4 5" key="1">
    <citation type="submission" date="2022-12" db="EMBL/GenBank/DDBJ databases">
        <title>Dasania phycosphaerae sp. nov., isolated from particulate material of the south coast of Korea.</title>
        <authorList>
            <person name="Jiang Y."/>
        </authorList>
    </citation>
    <scope>NUCLEOTIDE SEQUENCE [LARGE SCALE GENOMIC DNA]</scope>
    <source>
        <strain evidence="4 5">GY-19</strain>
    </source>
</reference>
<dbReference type="Gene3D" id="3.30.300.30">
    <property type="match status" value="1"/>
</dbReference>
<dbReference type="PROSITE" id="PS00455">
    <property type="entry name" value="AMP_BINDING"/>
    <property type="match status" value="1"/>
</dbReference>
<dbReference type="InterPro" id="IPR000873">
    <property type="entry name" value="AMP-dep_synth/lig_dom"/>
</dbReference>
<keyword evidence="2" id="KW-1133">Transmembrane helix</keyword>
<dbReference type="RefSeq" id="WP_268905381.1">
    <property type="nucleotide sequence ID" value="NZ_JAPTGG010000024.1"/>
</dbReference>
<dbReference type="Proteomes" id="UP001069090">
    <property type="component" value="Unassembled WGS sequence"/>
</dbReference>
<dbReference type="GO" id="GO:0006633">
    <property type="term" value="P:fatty acid biosynthetic process"/>
    <property type="evidence" value="ECO:0007669"/>
    <property type="project" value="TreeGrafter"/>
</dbReference>
<keyword evidence="2" id="KW-0472">Membrane</keyword>
<dbReference type="InterPro" id="IPR045851">
    <property type="entry name" value="AMP-bd_C_sf"/>
</dbReference>
<name>A0A9J6RRQ7_9GAMM</name>
<evidence type="ECO:0000313" key="4">
    <source>
        <dbReference type="EMBL" id="MCZ0867140.1"/>
    </source>
</evidence>
<feature type="transmembrane region" description="Helical" evidence="2">
    <location>
        <begin position="52"/>
        <end position="73"/>
    </location>
</feature>
<feature type="domain" description="AMP-dependent synthetase/ligase" evidence="3">
    <location>
        <begin position="7"/>
        <end position="257"/>
    </location>
</feature>
<organism evidence="4 5">
    <name type="scientific">Dasania phycosphaerae</name>
    <dbReference type="NCBI Taxonomy" id="2950436"/>
    <lineage>
        <taxon>Bacteria</taxon>
        <taxon>Pseudomonadati</taxon>
        <taxon>Pseudomonadota</taxon>
        <taxon>Gammaproteobacteria</taxon>
        <taxon>Cellvibrionales</taxon>
        <taxon>Spongiibacteraceae</taxon>
        <taxon>Dasania</taxon>
    </lineage>
</organism>
<dbReference type="GO" id="GO:0070566">
    <property type="term" value="F:adenylyltransferase activity"/>
    <property type="evidence" value="ECO:0007669"/>
    <property type="project" value="TreeGrafter"/>
</dbReference>
<dbReference type="GO" id="GO:0005886">
    <property type="term" value="C:plasma membrane"/>
    <property type="evidence" value="ECO:0007669"/>
    <property type="project" value="TreeGrafter"/>
</dbReference>
<dbReference type="Pfam" id="PF00501">
    <property type="entry name" value="AMP-binding"/>
    <property type="match status" value="1"/>
</dbReference>
<dbReference type="PANTHER" id="PTHR22754:SF32">
    <property type="entry name" value="DISCO-INTERACTING PROTEIN 2"/>
    <property type="match status" value="1"/>
</dbReference>
<gene>
    <name evidence="4" type="ORF">O0V09_18235</name>
</gene>
<evidence type="ECO:0000256" key="1">
    <source>
        <dbReference type="ARBA" id="ARBA00006432"/>
    </source>
</evidence>
<accession>A0A9J6RRQ7</accession>
<dbReference type="EMBL" id="JAPTGG010000024">
    <property type="protein sequence ID" value="MCZ0867140.1"/>
    <property type="molecule type" value="Genomic_DNA"/>
</dbReference>
<dbReference type="InterPro" id="IPR042099">
    <property type="entry name" value="ANL_N_sf"/>
</dbReference>
<dbReference type="InterPro" id="IPR020845">
    <property type="entry name" value="AMP-binding_CS"/>
</dbReference>
<proteinExistence type="inferred from homology"/>
<comment type="similarity">
    <text evidence="1">Belongs to the ATP-dependent AMP-binding enzyme family.</text>
</comment>